<evidence type="ECO:0008006" key="4">
    <source>
        <dbReference type="Google" id="ProtNLM"/>
    </source>
</evidence>
<proteinExistence type="predicted"/>
<dbReference type="Proteomes" id="UP000272635">
    <property type="component" value="Unassembled WGS sequence"/>
</dbReference>
<evidence type="ECO:0000313" key="2">
    <source>
        <dbReference type="EMBL" id="RSJ83624.1"/>
    </source>
</evidence>
<accession>A0A3R9SRK4</accession>
<evidence type="ECO:0000256" key="1">
    <source>
        <dbReference type="SAM" id="Phobius"/>
    </source>
</evidence>
<comment type="caution">
    <text evidence="2">The sequence shown here is derived from an EMBL/GenBank/DDBJ whole genome shotgun (WGS) entry which is preliminary data.</text>
</comment>
<keyword evidence="1" id="KW-1133">Transmembrane helix</keyword>
<reference evidence="2 3" key="1">
    <citation type="submission" date="2018-11" db="EMBL/GenBank/DDBJ databases">
        <title>Species Designations Belie Phenotypic and Genotypic Heterogeneity in Oral Streptococci.</title>
        <authorList>
            <person name="Velsko I."/>
        </authorList>
    </citation>
    <scope>NUCLEOTIDE SEQUENCE [LARGE SCALE GENOMIC DNA]</scope>
    <source>
        <strain evidence="2 3">BCC41</strain>
    </source>
</reference>
<name>A0A3R9SRK4_STRCR</name>
<evidence type="ECO:0000313" key="3">
    <source>
        <dbReference type="Proteomes" id="UP000272635"/>
    </source>
</evidence>
<dbReference type="AlphaFoldDB" id="A0A3R9SRK4"/>
<organism evidence="2 3">
    <name type="scientific">Streptococcus cristatus</name>
    <dbReference type="NCBI Taxonomy" id="45634"/>
    <lineage>
        <taxon>Bacteria</taxon>
        <taxon>Bacillati</taxon>
        <taxon>Bacillota</taxon>
        <taxon>Bacilli</taxon>
        <taxon>Lactobacillales</taxon>
        <taxon>Streptococcaceae</taxon>
        <taxon>Streptococcus</taxon>
    </lineage>
</organism>
<gene>
    <name evidence="2" type="ORF">D8791_00390</name>
</gene>
<dbReference type="EMBL" id="RJPT01000001">
    <property type="protein sequence ID" value="RSJ83624.1"/>
    <property type="molecule type" value="Genomic_DNA"/>
</dbReference>
<keyword evidence="1" id="KW-0472">Membrane</keyword>
<sequence length="491" mass="54139">MKYKYTELLVMRENLYKAKSSFENQLLSAYKSTYHLIQTESFVSTTKDAINAELSNYNVPLLQSYRDLVNGLYNELDRLILRFQEVVKETSSSAIIDTSEFAGLKKSVEQPTQDILNLIAHPDLSIAYSAIVGMVSVSNPSSADIASKKGEAVNSLNTTEKAMQSFNGELLGKGVTDTLSTIETGLSKVRKAVSMKDPYHNVKALAIFNDTELKKKQDQNHKTLRQELINNLQHYNPEITFDLSKMSEDELQTLGRSISLVSYSNGGKKPKELIRFLEGHQVTFEKEITVYDTGVQYFKSKITFTAQTKKDSVITFKGKYKNGKTSVTGDMAFGGLTTDPFQGKYDYKYSNKVAFGDFYLSSGFNTSGKLDSDFNDLNPSLSMTFGYKNHSFEVGNKAEDGYRVSYVKETATVKQDFATLTATDEIGQRNVDHMGNALEWVAENVGVLSVGVALAAGLVAAALTAPVTVTFSTAAAIFVGIIAIFNGDKKG</sequence>
<protein>
    <recommendedName>
        <fullName evidence="4">LXG domain-containing protein</fullName>
    </recommendedName>
</protein>
<keyword evidence="1" id="KW-0812">Transmembrane</keyword>
<dbReference type="RefSeq" id="WP_125445891.1">
    <property type="nucleotide sequence ID" value="NZ_JAHZQO010000006.1"/>
</dbReference>
<feature type="transmembrane region" description="Helical" evidence="1">
    <location>
        <begin position="452"/>
        <end position="485"/>
    </location>
</feature>